<feature type="region of interest" description="Disordered" evidence="1">
    <location>
        <begin position="53"/>
        <end position="78"/>
    </location>
</feature>
<evidence type="ECO:0000256" key="1">
    <source>
        <dbReference type="SAM" id="MobiDB-lite"/>
    </source>
</evidence>
<name>A0ABU6Z0W5_9FABA</name>
<sequence>MADERASSPSSTSTEESDNSEATNVGPMHPHDMIDTDMVLGSTFQVERVNSGIKITPGNTPNRSATTPLTMGQGNLPPDRLPPNYFPPIMKSITRGAKVHNNPLYVSTSFTQSWPLPGITPMNLPQGLTSSTSTISSTGWAMPGVESTHDKCSSDTSNGVDTSWCFNRGRYKVESTHDKYSSDTSECIDTSWCYDWAESESIFLEMPSQISAEMTPPNDPVESFPVLRKQIEESYRVVVNMLIDQIATLLNPIIENNTAKIKQVAA</sequence>
<keyword evidence="3" id="KW-1185">Reference proteome</keyword>
<reference evidence="2 3" key="1">
    <citation type="journal article" date="2023" name="Plants (Basel)">
        <title>Bridging the Gap: Combining Genomics and Transcriptomics Approaches to Understand Stylosanthes scabra, an Orphan Legume from the Brazilian Caatinga.</title>
        <authorList>
            <person name="Ferreira-Neto J.R.C."/>
            <person name="da Silva M.D."/>
            <person name="Binneck E."/>
            <person name="de Melo N.F."/>
            <person name="da Silva R.H."/>
            <person name="de Melo A.L.T.M."/>
            <person name="Pandolfi V."/>
            <person name="Bustamante F.O."/>
            <person name="Brasileiro-Vidal A.C."/>
            <person name="Benko-Iseppon A.M."/>
        </authorList>
    </citation>
    <scope>NUCLEOTIDE SEQUENCE [LARGE SCALE GENOMIC DNA]</scope>
    <source>
        <tissue evidence="2">Leaves</tissue>
    </source>
</reference>
<protein>
    <submittedName>
        <fullName evidence="2">Uncharacterized protein</fullName>
    </submittedName>
</protein>
<evidence type="ECO:0000313" key="2">
    <source>
        <dbReference type="EMBL" id="MED6216257.1"/>
    </source>
</evidence>
<proteinExistence type="predicted"/>
<organism evidence="2 3">
    <name type="scientific">Stylosanthes scabra</name>
    <dbReference type="NCBI Taxonomy" id="79078"/>
    <lineage>
        <taxon>Eukaryota</taxon>
        <taxon>Viridiplantae</taxon>
        <taxon>Streptophyta</taxon>
        <taxon>Embryophyta</taxon>
        <taxon>Tracheophyta</taxon>
        <taxon>Spermatophyta</taxon>
        <taxon>Magnoliopsida</taxon>
        <taxon>eudicotyledons</taxon>
        <taxon>Gunneridae</taxon>
        <taxon>Pentapetalae</taxon>
        <taxon>rosids</taxon>
        <taxon>fabids</taxon>
        <taxon>Fabales</taxon>
        <taxon>Fabaceae</taxon>
        <taxon>Papilionoideae</taxon>
        <taxon>50 kb inversion clade</taxon>
        <taxon>dalbergioids sensu lato</taxon>
        <taxon>Dalbergieae</taxon>
        <taxon>Pterocarpus clade</taxon>
        <taxon>Stylosanthes</taxon>
    </lineage>
</organism>
<feature type="compositionally biased region" description="Polar residues" evidence="1">
    <location>
        <begin position="57"/>
        <end position="73"/>
    </location>
</feature>
<evidence type="ECO:0000313" key="3">
    <source>
        <dbReference type="Proteomes" id="UP001341840"/>
    </source>
</evidence>
<feature type="region of interest" description="Disordered" evidence="1">
    <location>
        <begin position="1"/>
        <end position="35"/>
    </location>
</feature>
<gene>
    <name evidence="2" type="ORF">PIB30_005845</name>
</gene>
<comment type="caution">
    <text evidence="2">The sequence shown here is derived from an EMBL/GenBank/DDBJ whole genome shotgun (WGS) entry which is preliminary data.</text>
</comment>
<dbReference type="EMBL" id="JASCZI010271872">
    <property type="protein sequence ID" value="MED6216257.1"/>
    <property type="molecule type" value="Genomic_DNA"/>
</dbReference>
<feature type="compositionally biased region" description="Low complexity" evidence="1">
    <location>
        <begin position="7"/>
        <end position="24"/>
    </location>
</feature>
<dbReference type="Proteomes" id="UP001341840">
    <property type="component" value="Unassembled WGS sequence"/>
</dbReference>
<accession>A0ABU6Z0W5</accession>